<protein>
    <recommendedName>
        <fullName evidence="4">HTH araC/xylS-type domain-containing protein</fullName>
    </recommendedName>
</protein>
<dbReference type="Proteomes" id="UP000031967">
    <property type="component" value="Unassembled WGS sequence"/>
</dbReference>
<dbReference type="Gene3D" id="1.10.10.60">
    <property type="entry name" value="Homeodomain-like"/>
    <property type="match status" value="2"/>
</dbReference>
<dbReference type="PANTHER" id="PTHR43280">
    <property type="entry name" value="ARAC-FAMILY TRANSCRIPTIONAL REGULATOR"/>
    <property type="match status" value="1"/>
</dbReference>
<evidence type="ECO:0000256" key="3">
    <source>
        <dbReference type="ARBA" id="ARBA00023163"/>
    </source>
</evidence>
<dbReference type="Pfam" id="PF12833">
    <property type="entry name" value="HTH_18"/>
    <property type="match status" value="1"/>
</dbReference>
<organism evidence="5 6">
    <name type="scientific">Gordoniibacillus kamchatkensis</name>
    <dbReference type="NCBI Taxonomy" id="1590651"/>
    <lineage>
        <taxon>Bacteria</taxon>
        <taxon>Bacillati</taxon>
        <taxon>Bacillota</taxon>
        <taxon>Bacilli</taxon>
        <taxon>Bacillales</taxon>
        <taxon>Paenibacillaceae</taxon>
        <taxon>Gordoniibacillus</taxon>
    </lineage>
</organism>
<dbReference type="InterPro" id="IPR009057">
    <property type="entry name" value="Homeodomain-like_sf"/>
</dbReference>
<gene>
    <name evidence="5" type="ORF">SD70_15585</name>
</gene>
<dbReference type="EMBL" id="JXAK01000026">
    <property type="protein sequence ID" value="KIL40100.1"/>
    <property type="molecule type" value="Genomic_DNA"/>
</dbReference>
<keyword evidence="2" id="KW-0238">DNA-binding</keyword>
<evidence type="ECO:0000259" key="4">
    <source>
        <dbReference type="PROSITE" id="PS01124"/>
    </source>
</evidence>
<dbReference type="InterPro" id="IPR018060">
    <property type="entry name" value="HTH_AraC"/>
</dbReference>
<dbReference type="SUPFAM" id="SSF46689">
    <property type="entry name" value="Homeodomain-like"/>
    <property type="match status" value="2"/>
</dbReference>
<keyword evidence="3" id="KW-0804">Transcription</keyword>
<name>A0ABR5AGM7_9BACL</name>
<reference evidence="5 6" key="1">
    <citation type="submission" date="2014-12" db="EMBL/GenBank/DDBJ databases">
        <title>Draft genome sequence of Paenibacillus kamchatkensis strain B-2647.</title>
        <authorList>
            <person name="Karlyshev A.V."/>
            <person name="Kudryashova E.B."/>
        </authorList>
    </citation>
    <scope>NUCLEOTIDE SEQUENCE [LARGE SCALE GENOMIC DNA]</scope>
    <source>
        <strain evidence="5 6">VKM B-2647</strain>
    </source>
</reference>
<dbReference type="PANTHER" id="PTHR43280:SF2">
    <property type="entry name" value="HTH-TYPE TRANSCRIPTIONAL REGULATOR EXSA"/>
    <property type="match status" value="1"/>
</dbReference>
<sequence length="124" mass="14336">MIKKALSVMSSKFADELHLSELAEELCVTPNYLSRLFRQETGRSFSDYLSDMRMEKAMELLKSSTLKIYQIGDAVGYPNPRYFSEWFHKQTGMSPGGLSQTPRHLTDGKRRMVKKVEEKIDLPR</sequence>
<evidence type="ECO:0000313" key="6">
    <source>
        <dbReference type="Proteomes" id="UP000031967"/>
    </source>
</evidence>
<dbReference type="SMART" id="SM00342">
    <property type="entry name" value="HTH_ARAC"/>
    <property type="match status" value="1"/>
</dbReference>
<keyword evidence="1" id="KW-0805">Transcription regulation</keyword>
<evidence type="ECO:0000256" key="2">
    <source>
        <dbReference type="ARBA" id="ARBA00023125"/>
    </source>
</evidence>
<dbReference type="PROSITE" id="PS01124">
    <property type="entry name" value="HTH_ARAC_FAMILY_2"/>
    <property type="match status" value="1"/>
</dbReference>
<evidence type="ECO:0000313" key="5">
    <source>
        <dbReference type="EMBL" id="KIL40100.1"/>
    </source>
</evidence>
<comment type="caution">
    <text evidence="5">The sequence shown here is derived from an EMBL/GenBank/DDBJ whole genome shotgun (WGS) entry which is preliminary data.</text>
</comment>
<accession>A0ABR5AGM7</accession>
<feature type="domain" description="HTH araC/xylS-type" evidence="4">
    <location>
        <begin position="3"/>
        <end position="101"/>
    </location>
</feature>
<keyword evidence="6" id="KW-1185">Reference proteome</keyword>
<proteinExistence type="predicted"/>
<evidence type="ECO:0000256" key="1">
    <source>
        <dbReference type="ARBA" id="ARBA00023015"/>
    </source>
</evidence>